<comment type="caution">
    <text evidence="2">The sequence shown here is derived from an EMBL/GenBank/DDBJ whole genome shotgun (WGS) entry which is preliminary data.</text>
</comment>
<feature type="transmembrane region" description="Helical" evidence="1">
    <location>
        <begin position="33"/>
        <end position="52"/>
    </location>
</feature>
<name>A0A9X3LHW1_9BACL</name>
<keyword evidence="1" id="KW-0472">Membrane</keyword>
<evidence type="ECO:0000313" key="3">
    <source>
        <dbReference type="Proteomes" id="UP001152173"/>
    </source>
</evidence>
<dbReference type="AlphaFoldDB" id="A0A9X3LHW1"/>
<reference evidence="2" key="1">
    <citation type="submission" date="2022-05" db="EMBL/GenBank/DDBJ databases">
        <authorList>
            <person name="Colautti A."/>
            <person name="Iacumin L."/>
        </authorList>
    </citation>
    <scope>NUCLEOTIDE SEQUENCE</scope>
    <source>
        <strain evidence="2">SK 55</strain>
    </source>
</reference>
<keyword evidence="3" id="KW-1185">Reference proteome</keyword>
<accession>A0A9X3LHW1</accession>
<dbReference type="EMBL" id="JAMKBJ010000015">
    <property type="protein sequence ID" value="MCZ8538312.1"/>
    <property type="molecule type" value="Genomic_DNA"/>
</dbReference>
<organism evidence="2 3">
    <name type="scientific">Paenisporosarcina quisquiliarum</name>
    <dbReference type="NCBI Taxonomy" id="365346"/>
    <lineage>
        <taxon>Bacteria</taxon>
        <taxon>Bacillati</taxon>
        <taxon>Bacillota</taxon>
        <taxon>Bacilli</taxon>
        <taxon>Bacillales</taxon>
        <taxon>Caryophanaceae</taxon>
        <taxon>Paenisporosarcina</taxon>
    </lineage>
</organism>
<keyword evidence="1" id="KW-1133">Transmembrane helix</keyword>
<dbReference type="Proteomes" id="UP001152173">
    <property type="component" value="Unassembled WGS sequence"/>
</dbReference>
<sequence length="65" mass="7129">MKSIAGFPFPEVEPGDGVPKFPNQKRAAVTTRMLVTMNIFFIIVSFTSFPTYTKLGGNGFGKTKI</sequence>
<dbReference type="RefSeq" id="WP_269927386.1">
    <property type="nucleotide sequence ID" value="NZ_JAMKBJ010000015.1"/>
</dbReference>
<protein>
    <submittedName>
        <fullName evidence="2">Uncharacterized protein</fullName>
    </submittedName>
</protein>
<proteinExistence type="predicted"/>
<keyword evidence="1" id="KW-0812">Transmembrane</keyword>
<evidence type="ECO:0000313" key="2">
    <source>
        <dbReference type="EMBL" id="MCZ8538312.1"/>
    </source>
</evidence>
<evidence type="ECO:0000256" key="1">
    <source>
        <dbReference type="SAM" id="Phobius"/>
    </source>
</evidence>
<gene>
    <name evidence="2" type="ORF">M9R32_14035</name>
</gene>